<dbReference type="AlphaFoldDB" id="A0A3N2BLE9"/>
<reference evidence="1 2" key="1">
    <citation type="submission" date="2018-11" db="EMBL/GenBank/DDBJ databases">
        <title>Sequencing the genomes of 1000 actinobacteria strains.</title>
        <authorList>
            <person name="Klenk H.-P."/>
        </authorList>
    </citation>
    <scope>NUCLEOTIDE SEQUENCE [LARGE SCALE GENOMIC DNA]</scope>
    <source>
        <strain evidence="1 2">DSM 14012</strain>
    </source>
</reference>
<protein>
    <submittedName>
        <fullName evidence="1">Uncharacterized protein</fullName>
    </submittedName>
</protein>
<proteinExistence type="predicted"/>
<organism evidence="1 2">
    <name type="scientific">Plantibacter flavus</name>
    <dbReference type="NCBI Taxonomy" id="150123"/>
    <lineage>
        <taxon>Bacteria</taxon>
        <taxon>Bacillati</taxon>
        <taxon>Actinomycetota</taxon>
        <taxon>Actinomycetes</taxon>
        <taxon>Micrococcales</taxon>
        <taxon>Microbacteriaceae</taxon>
        <taxon>Plantibacter</taxon>
    </lineage>
</organism>
<gene>
    <name evidence="1" type="ORF">EDD42_4043</name>
</gene>
<accession>A0A3N2BLE9</accession>
<dbReference type="EMBL" id="RKHL01000002">
    <property type="protein sequence ID" value="ROR76090.1"/>
    <property type="molecule type" value="Genomic_DNA"/>
</dbReference>
<evidence type="ECO:0000313" key="1">
    <source>
        <dbReference type="EMBL" id="ROR76090.1"/>
    </source>
</evidence>
<dbReference type="RefSeq" id="WP_085514130.1">
    <property type="nucleotide sequence ID" value="NZ_FXAP01000007.1"/>
</dbReference>
<dbReference type="Proteomes" id="UP000266915">
    <property type="component" value="Unassembled WGS sequence"/>
</dbReference>
<sequence>MTTTTTARSTITLQIPVEVLDSLDEVQDFLEDRLIGRIPVHLQSLVFAAKDADTRAIVLVDEAGQEPEPGTESDITPAEIAAMEAYDLEANTPEWLADEEAHAKRTDWERAQHARVEGEYNEWLTHYASAFDQARGAWWRNRNAELRSEYDRDRSDVVPTSDLDN</sequence>
<comment type="caution">
    <text evidence="1">The sequence shown here is derived from an EMBL/GenBank/DDBJ whole genome shotgun (WGS) entry which is preliminary data.</text>
</comment>
<keyword evidence="2" id="KW-1185">Reference proteome</keyword>
<evidence type="ECO:0000313" key="2">
    <source>
        <dbReference type="Proteomes" id="UP000266915"/>
    </source>
</evidence>
<name>A0A3N2BLE9_9MICO</name>